<sequence>MRNSHLDYMGIITADIVSSQSLAQNDYEHLLAQLKRYLDKLKKEVSAEFHIYRGDGFQIALPKAKALFVHAISIRLFFLQQGLDVKLSLAHGQVRLSPDGLATSTGEALIQAGHGLDNIKHQRLVYNNECDDSFLLNVKFIDLLLSKLSHKQAQALLLYLQQDKPEHAYIAEQLNTSRVNVTKLLNLANYTLIDEFITLSESYIFSKER</sequence>
<organism evidence="1 2">
    <name type="scientific">Pseudoalteromonas phenolica</name>
    <dbReference type="NCBI Taxonomy" id="161398"/>
    <lineage>
        <taxon>Bacteria</taxon>
        <taxon>Pseudomonadati</taxon>
        <taxon>Pseudomonadota</taxon>
        <taxon>Gammaproteobacteria</taxon>
        <taxon>Alteromonadales</taxon>
        <taxon>Pseudoalteromonadaceae</taxon>
        <taxon>Pseudoalteromonas</taxon>
    </lineage>
</organism>
<gene>
    <name evidence="1" type="ORF">PP2015_3637</name>
</gene>
<protein>
    <submittedName>
        <fullName evidence="1">Uncharacterized protein</fullName>
    </submittedName>
</protein>
<dbReference type="PATRIC" id="fig|161398.10.peg.3713"/>
<dbReference type="Proteomes" id="UP000061457">
    <property type="component" value="Chromosome II"/>
</dbReference>
<dbReference type="STRING" id="161398.PP2015_3637"/>
<accession>A0A0S2K7Z5</accession>
<name>A0A0S2K7Z5_9GAMM</name>
<dbReference type="InterPro" id="IPR013324">
    <property type="entry name" value="RNA_pol_sigma_r3/r4-like"/>
</dbReference>
<dbReference type="EMBL" id="CP013188">
    <property type="protein sequence ID" value="ALO44111.1"/>
    <property type="molecule type" value="Genomic_DNA"/>
</dbReference>
<dbReference type="AlphaFoldDB" id="A0A0S2K7Z5"/>
<keyword evidence="2" id="KW-1185">Reference proteome</keyword>
<evidence type="ECO:0000313" key="1">
    <source>
        <dbReference type="EMBL" id="ALO44111.1"/>
    </source>
</evidence>
<dbReference type="OrthoDB" id="9775677at2"/>
<dbReference type="RefSeq" id="WP_058031994.1">
    <property type="nucleotide sequence ID" value="NZ_CP013188.1"/>
</dbReference>
<reference evidence="1 2" key="1">
    <citation type="submission" date="2015-11" db="EMBL/GenBank/DDBJ databases">
        <authorList>
            <person name="Zhang Y."/>
            <person name="Guo Z."/>
        </authorList>
    </citation>
    <scope>NUCLEOTIDE SEQUENCE [LARGE SCALE GENOMIC DNA]</scope>
    <source>
        <strain evidence="1 2">KCTC 12086</strain>
    </source>
</reference>
<proteinExistence type="predicted"/>
<dbReference type="KEGG" id="pphe:PP2015_3637"/>
<dbReference type="SUPFAM" id="SSF88659">
    <property type="entry name" value="Sigma3 and sigma4 domains of RNA polymerase sigma factors"/>
    <property type="match status" value="1"/>
</dbReference>
<evidence type="ECO:0000313" key="2">
    <source>
        <dbReference type="Proteomes" id="UP000061457"/>
    </source>
</evidence>